<dbReference type="Proteomes" id="UP000015241">
    <property type="component" value="Unassembled WGS sequence"/>
</dbReference>
<dbReference type="CDD" id="cd16841">
    <property type="entry name" value="RraA_family"/>
    <property type="match status" value="1"/>
</dbReference>
<dbReference type="InParanoid" id="S8FTJ2"/>
<sequence>MSSQTSPSKLADFSTCELSDALIKIGLPHGGHIPDIELLSPRPSPAETRICGPAYTVQMVLASDKLSPKPAAHFVDTAPEGSVIVINAPPQTKNAVWGGLMTAGAKARGAIGVVISGRCRDLAEHRNAEFPVFARGHSTLGQSPFTRPSEVNVPLTIRPDFSSEAVKETLKAVVVEPGDYVVADEDGVVCVPVDLVDQVVTLAIKGREVDARCMADIMAGSGVQEAFRRHRGKL</sequence>
<reference evidence="2 3" key="1">
    <citation type="journal article" date="2012" name="Science">
        <title>The Paleozoic origin of enzymatic lignin decomposition reconstructed from 31 fungal genomes.</title>
        <authorList>
            <person name="Floudas D."/>
            <person name="Binder M."/>
            <person name="Riley R."/>
            <person name="Barry K."/>
            <person name="Blanchette R.A."/>
            <person name="Henrissat B."/>
            <person name="Martinez A.T."/>
            <person name="Otillar R."/>
            <person name="Spatafora J.W."/>
            <person name="Yadav J.S."/>
            <person name="Aerts A."/>
            <person name="Benoit I."/>
            <person name="Boyd A."/>
            <person name="Carlson A."/>
            <person name="Copeland A."/>
            <person name="Coutinho P.M."/>
            <person name="de Vries R.P."/>
            <person name="Ferreira P."/>
            <person name="Findley K."/>
            <person name="Foster B."/>
            <person name="Gaskell J."/>
            <person name="Glotzer D."/>
            <person name="Gorecki P."/>
            <person name="Heitman J."/>
            <person name="Hesse C."/>
            <person name="Hori C."/>
            <person name="Igarashi K."/>
            <person name="Jurgens J.A."/>
            <person name="Kallen N."/>
            <person name="Kersten P."/>
            <person name="Kohler A."/>
            <person name="Kuees U."/>
            <person name="Kumar T.K.A."/>
            <person name="Kuo A."/>
            <person name="LaButti K."/>
            <person name="Larrondo L.F."/>
            <person name="Lindquist E."/>
            <person name="Ling A."/>
            <person name="Lombard V."/>
            <person name="Lucas S."/>
            <person name="Lundell T."/>
            <person name="Martin R."/>
            <person name="McLaughlin D.J."/>
            <person name="Morgenstern I."/>
            <person name="Morin E."/>
            <person name="Murat C."/>
            <person name="Nagy L.G."/>
            <person name="Nolan M."/>
            <person name="Ohm R.A."/>
            <person name="Patyshakuliyeva A."/>
            <person name="Rokas A."/>
            <person name="Ruiz-Duenas F.J."/>
            <person name="Sabat G."/>
            <person name="Salamov A."/>
            <person name="Samejima M."/>
            <person name="Schmutz J."/>
            <person name="Slot J.C."/>
            <person name="St John F."/>
            <person name="Stenlid J."/>
            <person name="Sun H."/>
            <person name="Sun S."/>
            <person name="Syed K."/>
            <person name="Tsang A."/>
            <person name="Wiebenga A."/>
            <person name="Young D."/>
            <person name="Pisabarro A."/>
            <person name="Eastwood D.C."/>
            <person name="Martin F."/>
            <person name="Cullen D."/>
            <person name="Grigoriev I.V."/>
            <person name="Hibbett D.S."/>
        </authorList>
    </citation>
    <scope>NUCLEOTIDE SEQUENCE</scope>
    <source>
        <strain evidence="3">FP-58527</strain>
    </source>
</reference>
<feature type="binding site" evidence="1">
    <location>
        <position position="120"/>
    </location>
    <ligand>
        <name>substrate</name>
    </ligand>
</feature>
<dbReference type="STRING" id="743788.S8FTJ2"/>
<dbReference type="Pfam" id="PF03737">
    <property type="entry name" value="RraA-like"/>
    <property type="match status" value="1"/>
</dbReference>
<dbReference type="HOGENOM" id="CLU_072626_0_1_1"/>
<dbReference type="SUPFAM" id="SSF89562">
    <property type="entry name" value="RraA-like"/>
    <property type="match status" value="1"/>
</dbReference>
<dbReference type="InterPro" id="IPR005493">
    <property type="entry name" value="RraA/RraA-like"/>
</dbReference>
<comment type="cofactor">
    <cofactor evidence="1">
        <name>Mg(2+)</name>
        <dbReference type="ChEBI" id="CHEBI:18420"/>
    </cofactor>
</comment>
<dbReference type="OrthoDB" id="1476984at2759"/>
<evidence type="ECO:0000313" key="3">
    <source>
        <dbReference type="Proteomes" id="UP000015241"/>
    </source>
</evidence>
<proteinExistence type="predicted"/>
<dbReference type="InterPro" id="IPR036704">
    <property type="entry name" value="RraA/RraA-like_sf"/>
</dbReference>
<organism evidence="2 3">
    <name type="scientific">Fomitopsis schrenkii</name>
    <name type="common">Brown rot fungus</name>
    <dbReference type="NCBI Taxonomy" id="2126942"/>
    <lineage>
        <taxon>Eukaryota</taxon>
        <taxon>Fungi</taxon>
        <taxon>Dikarya</taxon>
        <taxon>Basidiomycota</taxon>
        <taxon>Agaricomycotina</taxon>
        <taxon>Agaricomycetes</taxon>
        <taxon>Polyporales</taxon>
        <taxon>Fomitopsis</taxon>
    </lineage>
</organism>
<dbReference type="eggNOG" id="ENOG502RZ5Y">
    <property type="taxonomic scope" value="Eukaryota"/>
</dbReference>
<protein>
    <recommendedName>
        <fullName evidence="4">RraA-like protein</fullName>
    </recommendedName>
</protein>
<dbReference type="PANTHER" id="PTHR33254:SF4">
    <property type="entry name" value="4-HYDROXY-4-METHYL-2-OXOGLUTARATE ALDOLASE 3-RELATED"/>
    <property type="match status" value="1"/>
</dbReference>
<dbReference type="Gene3D" id="3.50.30.40">
    <property type="entry name" value="Ribonuclease E inhibitor RraA/RraA-like"/>
    <property type="match status" value="1"/>
</dbReference>
<dbReference type="PANTHER" id="PTHR33254">
    <property type="entry name" value="4-HYDROXY-4-METHYL-2-OXOGLUTARATE ALDOLASE 3-RELATED"/>
    <property type="match status" value="1"/>
</dbReference>
<keyword evidence="1" id="KW-0460">Magnesium</keyword>
<dbReference type="GO" id="GO:0008948">
    <property type="term" value="F:oxaloacetate decarboxylase activity"/>
    <property type="evidence" value="ECO:0007669"/>
    <property type="project" value="TreeGrafter"/>
</dbReference>
<keyword evidence="1" id="KW-0479">Metal-binding</keyword>
<name>S8FTJ2_FOMSC</name>
<dbReference type="GO" id="GO:0046872">
    <property type="term" value="F:metal ion binding"/>
    <property type="evidence" value="ECO:0007669"/>
    <property type="project" value="UniProtKB-KW"/>
</dbReference>
<evidence type="ECO:0008006" key="4">
    <source>
        <dbReference type="Google" id="ProtNLM"/>
    </source>
</evidence>
<evidence type="ECO:0000313" key="2">
    <source>
        <dbReference type="EMBL" id="EPT04526.1"/>
    </source>
</evidence>
<feature type="binding site" evidence="1">
    <location>
        <begin position="98"/>
        <end position="101"/>
    </location>
    <ligand>
        <name>substrate</name>
    </ligand>
</feature>
<keyword evidence="3" id="KW-1185">Reference proteome</keyword>
<feature type="binding site" evidence="1">
    <location>
        <position position="121"/>
    </location>
    <ligand>
        <name>Mg(2+)</name>
        <dbReference type="ChEBI" id="CHEBI:18420"/>
    </ligand>
</feature>
<evidence type="ECO:0000256" key="1">
    <source>
        <dbReference type="PIRSR" id="PIRSR605493-1"/>
    </source>
</evidence>
<dbReference type="EMBL" id="KE504126">
    <property type="protein sequence ID" value="EPT04526.1"/>
    <property type="molecule type" value="Genomic_DNA"/>
</dbReference>
<dbReference type="GO" id="GO:0047443">
    <property type="term" value="F:4-hydroxy-4-methyl-2-oxoglutarate aldolase activity"/>
    <property type="evidence" value="ECO:0007669"/>
    <property type="project" value="TreeGrafter"/>
</dbReference>
<accession>S8FTJ2</accession>
<gene>
    <name evidence="2" type="ORF">FOMPIDRAFT_1027795</name>
</gene>
<dbReference type="AlphaFoldDB" id="S8FTJ2"/>